<dbReference type="GO" id="GO:0005737">
    <property type="term" value="C:cytoplasm"/>
    <property type="evidence" value="ECO:0007669"/>
    <property type="project" value="TreeGrafter"/>
</dbReference>
<evidence type="ECO:0000256" key="5">
    <source>
        <dbReference type="ARBA" id="ARBA00012439"/>
    </source>
</evidence>
<comment type="similarity">
    <text evidence="4 16">Belongs to the FPP/GGPP synthase family.</text>
</comment>
<dbReference type="InterPro" id="IPR039702">
    <property type="entry name" value="FPS1-like"/>
</dbReference>
<dbReference type="InterPro" id="IPR000092">
    <property type="entry name" value="Polyprenyl_synt"/>
</dbReference>
<dbReference type="EMBL" id="KI669492">
    <property type="protein sequence ID" value="OCF37829.1"/>
    <property type="molecule type" value="Genomic_DNA"/>
</dbReference>
<dbReference type="SUPFAM" id="SSF48576">
    <property type="entry name" value="Terpenoid synthases"/>
    <property type="match status" value="1"/>
</dbReference>
<reference evidence="19" key="2">
    <citation type="submission" date="2013-12" db="EMBL/GenBank/DDBJ databases">
        <title>Evolution of pathogenesis and genome organization in the Tremellales.</title>
        <authorList>
            <person name="Cuomo C."/>
            <person name="Litvintseva A."/>
            <person name="Heitman J."/>
            <person name="Chen Y."/>
            <person name="Sun S."/>
            <person name="Springer D."/>
            <person name="Dromer F."/>
            <person name="Young S."/>
            <person name="Zeng Q."/>
            <person name="Chapman S."/>
            <person name="Gujja S."/>
            <person name="Saif S."/>
            <person name="Birren B."/>
        </authorList>
    </citation>
    <scope>NUCLEOTIDE SEQUENCE [LARGE SCALE GENOMIC DNA]</scope>
    <source>
        <strain evidence="19">BCC8398</strain>
    </source>
</reference>
<dbReference type="AlphaFoldDB" id="A0A1B9H3J3"/>
<keyword evidence="7" id="KW-0444">Lipid biosynthesis</keyword>
<keyword evidence="11" id="KW-0443">Lipid metabolism</keyword>
<dbReference type="EC" id="2.5.1.10" evidence="5"/>
<dbReference type="GO" id="GO:0004337">
    <property type="term" value="F:(2E,6E)-farnesyl diphosphate synthase activity"/>
    <property type="evidence" value="ECO:0007669"/>
    <property type="project" value="UniProtKB-EC"/>
</dbReference>
<evidence type="ECO:0000256" key="6">
    <source>
        <dbReference type="ARBA" id="ARBA00012833"/>
    </source>
</evidence>
<dbReference type="Gene3D" id="1.10.600.10">
    <property type="entry name" value="Farnesyl Diphosphate Synthase"/>
    <property type="match status" value="1"/>
</dbReference>
<evidence type="ECO:0000256" key="1">
    <source>
        <dbReference type="ARBA" id="ARBA00001946"/>
    </source>
</evidence>
<dbReference type="GO" id="GO:0004161">
    <property type="term" value="F:dimethylallyltranstransferase activity"/>
    <property type="evidence" value="ECO:0007669"/>
    <property type="project" value="UniProtKB-EC"/>
</dbReference>
<dbReference type="SFLD" id="SFLDS00005">
    <property type="entry name" value="Isoprenoid_Synthase_Type_I"/>
    <property type="match status" value="1"/>
</dbReference>
<comment type="pathway">
    <text evidence="2">Isoprenoid biosynthesis; geranyl diphosphate biosynthesis; geranyl diphosphate from dimethylallyl diphosphate and isopentenyl diphosphate: step 1/1.</text>
</comment>
<evidence type="ECO:0000256" key="10">
    <source>
        <dbReference type="ARBA" id="ARBA00022842"/>
    </source>
</evidence>
<name>A0A1B9H3J3_9TREE</name>
<evidence type="ECO:0000313" key="18">
    <source>
        <dbReference type="EMBL" id="OCF37829.1"/>
    </source>
</evidence>
<dbReference type="InterPro" id="IPR033749">
    <property type="entry name" value="Polyprenyl_synt_CS"/>
</dbReference>
<evidence type="ECO:0000256" key="7">
    <source>
        <dbReference type="ARBA" id="ARBA00022516"/>
    </source>
</evidence>
<evidence type="ECO:0000256" key="11">
    <source>
        <dbReference type="ARBA" id="ARBA00023098"/>
    </source>
</evidence>
<dbReference type="PROSITE" id="PS00444">
    <property type="entry name" value="POLYPRENYL_SYNTHASE_2"/>
    <property type="match status" value="1"/>
</dbReference>
<accession>A0A1B9H3J3</accession>
<comment type="cofactor">
    <cofactor evidence="1">
        <name>Mg(2+)</name>
        <dbReference type="ChEBI" id="CHEBI:18420"/>
    </cofactor>
</comment>
<keyword evidence="10" id="KW-0460">Magnesium</keyword>
<protein>
    <recommendedName>
        <fullName evidence="15">(2E,6E)-farnesyl diphosphate synthase</fullName>
        <ecNumber evidence="6">2.5.1.1</ecNumber>
        <ecNumber evidence="5">2.5.1.10</ecNumber>
    </recommendedName>
    <alternativeName>
        <fullName evidence="14">Dimethylallyltranstransferase</fullName>
    </alternativeName>
    <alternativeName>
        <fullName evidence="13">Farnesyl diphosphate synthase</fullName>
    </alternativeName>
    <alternativeName>
        <fullName evidence="12">Geranyltranstransferase</fullName>
    </alternativeName>
</protein>
<dbReference type="Proteomes" id="UP000092666">
    <property type="component" value="Unassembled WGS sequence"/>
</dbReference>
<dbReference type="PANTHER" id="PTHR11525:SF0">
    <property type="entry name" value="FARNESYL PYROPHOSPHATE SYNTHASE"/>
    <property type="match status" value="1"/>
</dbReference>
<evidence type="ECO:0000256" key="4">
    <source>
        <dbReference type="ARBA" id="ARBA00006706"/>
    </source>
</evidence>
<dbReference type="GO" id="GO:0046872">
    <property type="term" value="F:metal ion binding"/>
    <property type="evidence" value="ECO:0007669"/>
    <property type="project" value="UniProtKB-KW"/>
</dbReference>
<keyword evidence="8 16" id="KW-0808">Transferase</keyword>
<evidence type="ECO:0000256" key="9">
    <source>
        <dbReference type="ARBA" id="ARBA00022723"/>
    </source>
</evidence>
<evidence type="ECO:0000256" key="16">
    <source>
        <dbReference type="RuleBase" id="RU004466"/>
    </source>
</evidence>
<dbReference type="SFLD" id="SFLDG01017">
    <property type="entry name" value="Polyprenyl_Transferase_Like"/>
    <property type="match status" value="1"/>
</dbReference>
<dbReference type="EC" id="2.5.1.1" evidence="6"/>
<dbReference type="InterPro" id="IPR008949">
    <property type="entry name" value="Isoprenoid_synthase_dom_sf"/>
</dbReference>
<dbReference type="GO" id="GO:0045337">
    <property type="term" value="P:farnesyl diphosphate biosynthetic process"/>
    <property type="evidence" value="ECO:0007669"/>
    <property type="project" value="TreeGrafter"/>
</dbReference>
<dbReference type="CDD" id="cd00685">
    <property type="entry name" value="Trans_IPPS_HT"/>
    <property type="match status" value="1"/>
</dbReference>
<organism evidence="18 19">
    <name type="scientific">Kwoniella heveanensis BCC8398</name>
    <dbReference type="NCBI Taxonomy" id="1296120"/>
    <lineage>
        <taxon>Eukaryota</taxon>
        <taxon>Fungi</taxon>
        <taxon>Dikarya</taxon>
        <taxon>Basidiomycota</taxon>
        <taxon>Agaricomycotina</taxon>
        <taxon>Tremellomycetes</taxon>
        <taxon>Tremellales</taxon>
        <taxon>Cryptococcaceae</taxon>
        <taxon>Kwoniella</taxon>
    </lineage>
</organism>
<evidence type="ECO:0000313" key="19">
    <source>
        <dbReference type="Proteomes" id="UP000092666"/>
    </source>
</evidence>
<gene>
    <name evidence="18" type="ORF">I316_00053</name>
</gene>
<dbReference type="FunFam" id="1.10.600.10:FF:000006">
    <property type="entry name" value="Farnesyl pyrophosphate synthase"/>
    <property type="match status" value="1"/>
</dbReference>
<feature type="region of interest" description="Disordered" evidence="17">
    <location>
        <begin position="1"/>
        <end position="30"/>
    </location>
</feature>
<comment type="pathway">
    <text evidence="3">Isoprenoid biosynthesis; farnesyl diphosphate biosynthesis; farnesyl diphosphate from geranyl diphosphate and isopentenyl diphosphate: step 1/1.</text>
</comment>
<dbReference type="PROSITE" id="PS00723">
    <property type="entry name" value="POLYPRENYL_SYNTHASE_1"/>
    <property type="match status" value="1"/>
</dbReference>
<reference evidence="18 19" key="1">
    <citation type="submission" date="2013-07" db="EMBL/GenBank/DDBJ databases">
        <title>The Genome Sequence of Cryptococcus heveanensis BCC8398.</title>
        <authorList>
            <consortium name="The Broad Institute Genome Sequencing Platform"/>
            <person name="Cuomo C."/>
            <person name="Litvintseva A."/>
            <person name="Chen Y."/>
            <person name="Heitman J."/>
            <person name="Sun S."/>
            <person name="Springer D."/>
            <person name="Dromer F."/>
            <person name="Young S.K."/>
            <person name="Zeng Q."/>
            <person name="Gargeya S."/>
            <person name="Fitzgerald M."/>
            <person name="Abouelleil A."/>
            <person name="Alvarado L."/>
            <person name="Berlin A.M."/>
            <person name="Chapman S.B."/>
            <person name="Dewar J."/>
            <person name="Goldberg J."/>
            <person name="Griggs A."/>
            <person name="Gujja S."/>
            <person name="Hansen M."/>
            <person name="Howarth C."/>
            <person name="Imamovic A."/>
            <person name="Larimer J."/>
            <person name="McCowan C."/>
            <person name="Murphy C."/>
            <person name="Pearson M."/>
            <person name="Priest M."/>
            <person name="Roberts A."/>
            <person name="Saif S."/>
            <person name="Shea T."/>
            <person name="Sykes S."/>
            <person name="Wortman J."/>
            <person name="Nusbaum C."/>
            <person name="Birren B."/>
        </authorList>
    </citation>
    <scope>NUCLEOTIDE SEQUENCE [LARGE SCALE GENOMIC DNA]</scope>
    <source>
        <strain evidence="18 19">BCC8398</strain>
    </source>
</reference>
<evidence type="ECO:0000256" key="2">
    <source>
        <dbReference type="ARBA" id="ARBA00004932"/>
    </source>
</evidence>
<evidence type="ECO:0000256" key="13">
    <source>
        <dbReference type="ARBA" id="ARBA00032424"/>
    </source>
</evidence>
<proteinExistence type="inferred from homology"/>
<evidence type="ECO:0000256" key="17">
    <source>
        <dbReference type="SAM" id="MobiDB-lite"/>
    </source>
</evidence>
<keyword evidence="9" id="KW-0479">Metal-binding</keyword>
<dbReference type="STRING" id="1296120.A0A1B9H3J3"/>
<evidence type="ECO:0000256" key="14">
    <source>
        <dbReference type="ARBA" id="ARBA00032448"/>
    </source>
</evidence>
<evidence type="ECO:0000256" key="15">
    <source>
        <dbReference type="ARBA" id="ARBA00032873"/>
    </source>
</evidence>
<dbReference type="OrthoDB" id="10257492at2759"/>
<sequence>MSAEPANATADTNPEVDGHTYKRQKTAADAADPKLARRAKFEAVFEQIAKELLDYVRGEGMPDEAVSWFEKNLYHNTPGGKLNRGMSVVDTVEILKGRTLDEDEYVKAAILGWCVELLQAYFLVADDMMDQSVTRRGQPCWYRVPDVGNIAINDAFMLEAAIYHLLKKHFRSEKYYVDLLELFLETTFQTELGQLVDLITAPEDHVDLNKFSLEKHHLIVVYKTAFYSFYLPVALAMRVHGIDSKEAYDAALAILIPLGEYFQVQDDYLDCYGKPEHIGKIGTDILDNKCSWNVNTALRFATPEQRKVLDDNYGQKNSESEARVKAVFSEAPISIPERFEAYEKESYEKITGLIEAVDEEKSGLKKEVFTSFLGKVYKRSK</sequence>
<dbReference type="Pfam" id="PF00348">
    <property type="entry name" value="polyprenyl_synt"/>
    <property type="match status" value="1"/>
</dbReference>
<dbReference type="PANTHER" id="PTHR11525">
    <property type="entry name" value="FARNESYL-PYROPHOSPHATE SYNTHETASE"/>
    <property type="match status" value="1"/>
</dbReference>
<evidence type="ECO:0000256" key="3">
    <source>
        <dbReference type="ARBA" id="ARBA00005035"/>
    </source>
</evidence>
<evidence type="ECO:0000256" key="8">
    <source>
        <dbReference type="ARBA" id="ARBA00022679"/>
    </source>
</evidence>
<evidence type="ECO:0000256" key="12">
    <source>
        <dbReference type="ARBA" id="ARBA00032380"/>
    </source>
</evidence>
<keyword evidence="19" id="KW-1185">Reference proteome</keyword>